<dbReference type="InterPro" id="IPR051334">
    <property type="entry name" value="SRPK"/>
</dbReference>
<evidence type="ECO:0000313" key="11">
    <source>
        <dbReference type="Proteomes" id="UP001150941"/>
    </source>
</evidence>
<keyword evidence="11" id="KW-1185">Reference proteome</keyword>
<dbReference type="InterPro" id="IPR011009">
    <property type="entry name" value="Kinase-like_dom_sf"/>
</dbReference>
<dbReference type="OrthoDB" id="5979581at2759"/>
<keyword evidence="6" id="KW-0067">ATP-binding</keyword>
<dbReference type="Proteomes" id="UP001150941">
    <property type="component" value="Unassembled WGS sequence"/>
</dbReference>
<evidence type="ECO:0000256" key="7">
    <source>
        <dbReference type="ARBA" id="ARBA00047899"/>
    </source>
</evidence>
<dbReference type="GO" id="GO:0004674">
    <property type="term" value="F:protein serine/threonine kinase activity"/>
    <property type="evidence" value="ECO:0007669"/>
    <property type="project" value="UniProtKB-KW"/>
</dbReference>
<dbReference type="EMBL" id="JAPQKS010000002">
    <property type="protein sequence ID" value="KAJ5247573.1"/>
    <property type="molecule type" value="Genomic_DNA"/>
</dbReference>
<dbReference type="GeneID" id="83199156"/>
<reference evidence="10" key="1">
    <citation type="submission" date="2022-11" db="EMBL/GenBank/DDBJ databases">
        <authorList>
            <person name="Petersen C."/>
        </authorList>
    </citation>
    <scope>NUCLEOTIDE SEQUENCE</scope>
    <source>
        <strain evidence="10">IBT 19713</strain>
    </source>
</reference>
<evidence type="ECO:0000256" key="3">
    <source>
        <dbReference type="ARBA" id="ARBA00022679"/>
    </source>
</evidence>
<evidence type="ECO:0000256" key="8">
    <source>
        <dbReference type="ARBA" id="ARBA00048679"/>
    </source>
</evidence>
<keyword evidence="5" id="KW-0418">Kinase</keyword>
<proteinExistence type="predicted"/>
<comment type="catalytic activity">
    <reaction evidence="7">
        <text>L-threonyl-[protein] + ATP = O-phospho-L-threonyl-[protein] + ADP + H(+)</text>
        <dbReference type="Rhea" id="RHEA:46608"/>
        <dbReference type="Rhea" id="RHEA-COMP:11060"/>
        <dbReference type="Rhea" id="RHEA-COMP:11605"/>
        <dbReference type="ChEBI" id="CHEBI:15378"/>
        <dbReference type="ChEBI" id="CHEBI:30013"/>
        <dbReference type="ChEBI" id="CHEBI:30616"/>
        <dbReference type="ChEBI" id="CHEBI:61977"/>
        <dbReference type="ChEBI" id="CHEBI:456216"/>
        <dbReference type="EC" id="2.7.11.1"/>
    </reaction>
</comment>
<dbReference type="AlphaFoldDB" id="A0A9W9PKV4"/>
<evidence type="ECO:0000256" key="6">
    <source>
        <dbReference type="ARBA" id="ARBA00022840"/>
    </source>
</evidence>
<dbReference type="SUPFAM" id="SSF56112">
    <property type="entry name" value="Protein kinase-like (PK-like)"/>
    <property type="match status" value="1"/>
</dbReference>
<gene>
    <name evidence="10" type="ORF">N7468_002556</name>
</gene>
<evidence type="ECO:0000259" key="9">
    <source>
        <dbReference type="PROSITE" id="PS50011"/>
    </source>
</evidence>
<dbReference type="RefSeq" id="XP_058334994.1">
    <property type="nucleotide sequence ID" value="XM_058471853.1"/>
</dbReference>
<evidence type="ECO:0000313" key="10">
    <source>
        <dbReference type="EMBL" id="KAJ5247573.1"/>
    </source>
</evidence>
<evidence type="ECO:0000256" key="5">
    <source>
        <dbReference type="ARBA" id="ARBA00022777"/>
    </source>
</evidence>
<reference evidence="10" key="2">
    <citation type="journal article" date="2023" name="IMA Fungus">
        <title>Comparative genomic study of the Penicillium genus elucidates a diverse pangenome and 15 lateral gene transfer events.</title>
        <authorList>
            <person name="Petersen C."/>
            <person name="Sorensen T."/>
            <person name="Nielsen M.R."/>
            <person name="Sondergaard T.E."/>
            <person name="Sorensen J.L."/>
            <person name="Fitzpatrick D.A."/>
            <person name="Frisvad J.C."/>
            <person name="Nielsen K.L."/>
        </authorList>
    </citation>
    <scope>NUCLEOTIDE SEQUENCE</scope>
    <source>
        <strain evidence="10">IBT 19713</strain>
    </source>
</reference>
<feature type="domain" description="Protein kinase" evidence="9">
    <location>
        <begin position="42"/>
        <end position="368"/>
    </location>
</feature>
<dbReference type="GO" id="GO:0005524">
    <property type="term" value="F:ATP binding"/>
    <property type="evidence" value="ECO:0007669"/>
    <property type="project" value="UniProtKB-KW"/>
</dbReference>
<evidence type="ECO:0000256" key="1">
    <source>
        <dbReference type="ARBA" id="ARBA00012513"/>
    </source>
</evidence>
<dbReference type="GO" id="GO:0050684">
    <property type="term" value="P:regulation of mRNA processing"/>
    <property type="evidence" value="ECO:0007669"/>
    <property type="project" value="TreeGrafter"/>
</dbReference>
<dbReference type="GO" id="GO:0005634">
    <property type="term" value="C:nucleus"/>
    <property type="evidence" value="ECO:0007669"/>
    <property type="project" value="TreeGrafter"/>
</dbReference>
<dbReference type="PROSITE" id="PS50011">
    <property type="entry name" value="PROTEIN_KINASE_DOM"/>
    <property type="match status" value="1"/>
</dbReference>
<accession>A0A9W9PKV4</accession>
<keyword evidence="2" id="KW-0723">Serine/threonine-protein kinase</keyword>
<keyword evidence="4" id="KW-0547">Nucleotide-binding</keyword>
<dbReference type="GO" id="GO:0000245">
    <property type="term" value="P:spliceosomal complex assembly"/>
    <property type="evidence" value="ECO:0007669"/>
    <property type="project" value="TreeGrafter"/>
</dbReference>
<dbReference type="SMART" id="SM00220">
    <property type="entry name" value="S_TKc"/>
    <property type="match status" value="1"/>
</dbReference>
<organism evidence="10 11">
    <name type="scientific">Penicillium chermesinum</name>
    <dbReference type="NCBI Taxonomy" id="63820"/>
    <lineage>
        <taxon>Eukaryota</taxon>
        <taxon>Fungi</taxon>
        <taxon>Dikarya</taxon>
        <taxon>Ascomycota</taxon>
        <taxon>Pezizomycotina</taxon>
        <taxon>Eurotiomycetes</taxon>
        <taxon>Eurotiomycetidae</taxon>
        <taxon>Eurotiales</taxon>
        <taxon>Aspergillaceae</taxon>
        <taxon>Penicillium</taxon>
    </lineage>
</organism>
<name>A0A9W9PKV4_9EURO</name>
<dbReference type="EC" id="2.7.11.1" evidence="1"/>
<dbReference type="Gene3D" id="1.10.510.10">
    <property type="entry name" value="Transferase(Phosphotransferase) domain 1"/>
    <property type="match status" value="1"/>
</dbReference>
<dbReference type="PANTHER" id="PTHR47634:SF9">
    <property type="entry name" value="PROTEIN KINASE DOMAIN-CONTAINING PROTEIN-RELATED"/>
    <property type="match status" value="1"/>
</dbReference>
<protein>
    <recommendedName>
        <fullName evidence="1">non-specific serine/threonine protein kinase</fullName>
        <ecNumber evidence="1">2.7.11.1</ecNumber>
    </recommendedName>
</protein>
<comment type="catalytic activity">
    <reaction evidence="8">
        <text>L-seryl-[protein] + ATP = O-phospho-L-seryl-[protein] + ADP + H(+)</text>
        <dbReference type="Rhea" id="RHEA:17989"/>
        <dbReference type="Rhea" id="RHEA-COMP:9863"/>
        <dbReference type="Rhea" id="RHEA-COMP:11604"/>
        <dbReference type="ChEBI" id="CHEBI:15378"/>
        <dbReference type="ChEBI" id="CHEBI:29999"/>
        <dbReference type="ChEBI" id="CHEBI:30616"/>
        <dbReference type="ChEBI" id="CHEBI:83421"/>
        <dbReference type="ChEBI" id="CHEBI:456216"/>
        <dbReference type="EC" id="2.7.11.1"/>
    </reaction>
</comment>
<dbReference type="Gene3D" id="3.30.200.20">
    <property type="entry name" value="Phosphorylase Kinase, domain 1"/>
    <property type="match status" value="1"/>
</dbReference>
<dbReference type="InterPro" id="IPR000719">
    <property type="entry name" value="Prot_kinase_dom"/>
</dbReference>
<dbReference type="GO" id="GO:0005737">
    <property type="term" value="C:cytoplasm"/>
    <property type="evidence" value="ECO:0007669"/>
    <property type="project" value="TreeGrafter"/>
</dbReference>
<keyword evidence="3" id="KW-0808">Transferase</keyword>
<comment type="caution">
    <text evidence="10">The sequence shown here is derived from an EMBL/GenBank/DDBJ whole genome shotgun (WGS) entry which is preliminary data.</text>
</comment>
<evidence type="ECO:0000256" key="4">
    <source>
        <dbReference type="ARBA" id="ARBA00022741"/>
    </source>
</evidence>
<sequence length="369" mass="42128">MDYPKKGMRRFERIHDVVEPVEEYRVGGYHPVHLDDTFHQRYQVVGKWAFGQFSTVWLAKDTRHQRYVTLKILKADASEGSQELSVLIHLSKTRIDCPGRDNVLQLLDHFEHRGPNGLHLCLVFPVMMSDGQEMTVRERPRHPKYVREVSKQILRGLNYLHDQGLIHGDLQPANILFTVSPDSPSEILTKPELSYVKWLPGVEVDNSAPRYLVCSQRPRGMLDDAMFSSLIVKIGDLGGAIWSLQDNACPVTPAALRAPELLLHRPWNQKVDIWALGCLIFQLATNETLFPAGCFGYSKAEMDDNLLSLMHDFFNGGLPGFIVRIREKVPPEFGQKESESLAGFLWEMLQERAEDRKSTTELLNHSFIL</sequence>
<dbReference type="PANTHER" id="PTHR47634">
    <property type="entry name" value="PROTEIN KINASE DOMAIN-CONTAINING PROTEIN-RELATED"/>
    <property type="match status" value="1"/>
</dbReference>
<dbReference type="Pfam" id="PF00069">
    <property type="entry name" value="Pkinase"/>
    <property type="match status" value="2"/>
</dbReference>
<evidence type="ECO:0000256" key="2">
    <source>
        <dbReference type="ARBA" id="ARBA00022527"/>
    </source>
</evidence>